<dbReference type="SUPFAM" id="SSF57667">
    <property type="entry name" value="beta-beta-alpha zinc fingers"/>
    <property type="match status" value="1"/>
</dbReference>
<dbReference type="AlphaFoldDB" id="A0A1J1HI38"/>
<evidence type="ECO:0000259" key="3">
    <source>
        <dbReference type="PROSITE" id="PS50157"/>
    </source>
</evidence>
<dbReference type="Proteomes" id="UP000183832">
    <property type="component" value="Unassembled WGS sequence"/>
</dbReference>
<dbReference type="InterPro" id="IPR013087">
    <property type="entry name" value="Znf_C2H2_type"/>
</dbReference>
<accession>A0A1J1HI38</accession>
<organism evidence="4 5">
    <name type="scientific">Clunio marinus</name>
    <dbReference type="NCBI Taxonomy" id="568069"/>
    <lineage>
        <taxon>Eukaryota</taxon>
        <taxon>Metazoa</taxon>
        <taxon>Ecdysozoa</taxon>
        <taxon>Arthropoda</taxon>
        <taxon>Hexapoda</taxon>
        <taxon>Insecta</taxon>
        <taxon>Pterygota</taxon>
        <taxon>Neoptera</taxon>
        <taxon>Endopterygota</taxon>
        <taxon>Diptera</taxon>
        <taxon>Nematocera</taxon>
        <taxon>Chironomoidea</taxon>
        <taxon>Chironomidae</taxon>
        <taxon>Clunio</taxon>
    </lineage>
</organism>
<name>A0A1J1HI38_9DIPT</name>
<feature type="domain" description="C2H2-type" evidence="3">
    <location>
        <begin position="128"/>
        <end position="152"/>
    </location>
</feature>
<dbReference type="Gene3D" id="3.30.160.60">
    <property type="entry name" value="Classic Zinc Finger"/>
    <property type="match status" value="1"/>
</dbReference>
<dbReference type="PROSITE" id="PS50157">
    <property type="entry name" value="ZINC_FINGER_C2H2_2"/>
    <property type="match status" value="1"/>
</dbReference>
<evidence type="ECO:0000256" key="2">
    <source>
        <dbReference type="SAM" id="MobiDB-lite"/>
    </source>
</evidence>
<proteinExistence type="predicted"/>
<dbReference type="EMBL" id="CVRI01000004">
    <property type="protein sequence ID" value="CRK87677.1"/>
    <property type="molecule type" value="Genomic_DNA"/>
</dbReference>
<sequence length="226" mass="25861">MASSVYQDSRTSEVTKITTHRDNYSELPPVDHHAPLYSYFSQASPLPLLTSQFLAQQTLMSAWPFHPALMSTWPFTTPMPYVSPNTSYPASTRITESINNNYTFIDNNHDSDFKNETKISSYSPFSGSICTFPLCDRQFVQVANLRRHLKTHEHATNLKIHQKFLQNDEVVCEQSCRSESSEDCLDLRKSTIIVNDINHQLSSSMEYESPEQSEPEDLSFKSYSRG</sequence>
<keyword evidence="1" id="KW-0479">Metal-binding</keyword>
<evidence type="ECO:0000313" key="4">
    <source>
        <dbReference type="EMBL" id="CRK87677.1"/>
    </source>
</evidence>
<evidence type="ECO:0000313" key="5">
    <source>
        <dbReference type="Proteomes" id="UP000183832"/>
    </source>
</evidence>
<evidence type="ECO:0000256" key="1">
    <source>
        <dbReference type="PROSITE-ProRule" id="PRU00042"/>
    </source>
</evidence>
<dbReference type="GO" id="GO:0008270">
    <property type="term" value="F:zinc ion binding"/>
    <property type="evidence" value="ECO:0007669"/>
    <property type="project" value="UniProtKB-KW"/>
</dbReference>
<protein>
    <submittedName>
        <fullName evidence="4">CLUMA_CG001470, isoform A</fullName>
    </submittedName>
</protein>
<keyword evidence="1" id="KW-0862">Zinc</keyword>
<feature type="compositionally biased region" description="Acidic residues" evidence="2">
    <location>
        <begin position="208"/>
        <end position="217"/>
    </location>
</feature>
<keyword evidence="5" id="KW-1185">Reference proteome</keyword>
<dbReference type="InterPro" id="IPR036236">
    <property type="entry name" value="Znf_C2H2_sf"/>
</dbReference>
<reference evidence="4 5" key="1">
    <citation type="submission" date="2015-04" db="EMBL/GenBank/DDBJ databases">
        <authorList>
            <person name="Syromyatnikov M.Y."/>
            <person name="Popov V.N."/>
        </authorList>
    </citation>
    <scope>NUCLEOTIDE SEQUENCE [LARGE SCALE GENOMIC DNA]</scope>
</reference>
<feature type="region of interest" description="Disordered" evidence="2">
    <location>
        <begin position="203"/>
        <end position="226"/>
    </location>
</feature>
<keyword evidence="1" id="KW-0863">Zinc-finger</keyword>
<gene>
    <name evidence="4" type="ORF">CLUMA_CG001470</name>
</gene>